<dbReference type="GO" id="GO:0003677">
    <property type="term" value="F:DNA binding"/>
    <property type="evidence" value="ECO:0007669"/>
    <property type="project" value="UniProtKB-KW"/>
</dbReference>
<organism evidence="1 2">
    <name type="scientific">Sphingobacterium alkalisoli</name>
    <dbReference type="NCBI Taxonomy" id="1874115"/>
    <lineage>
        <taxon>Bacteria</taxon>
        <taxon>Pseudomonadati</taxon>
        <taxon>Bacteroidota</taxon>
        <taxon>Sphingobacteriia</taxon>
        <taxon>Sphingobacteriales</taxon>
        <taxon>Sphingobacteriaceae</taxon>
        <taxon>Sphingobacterium</taxon>
    </lineage>
</organism>
<dbReference type="InterPro" id="IPR007351">
    <property type="entry name" value="YjbR"/>
</dbReference>
<evidence type="ECO:0000313" key="1">
    <source>
        <dbReference type="EMBL" id="TJY68098.1"/>
    </source>
</evidence>
<reference evidence="1 2" key="1">
    <citation type="submission" date="2019-04" db="EMBL/GenBank/DDBJ databases">
        <title>Sphingobacterium olei sp. nov., isolated from oil-contaminated soil.</title>
        <authorList>
            <person name="Liu B."/>
        </authorList>
    </citation>
    <scope>NUCLEOTIDE SEQUENCE [LARGE SCALE GENOMIC DNA]</scope>
    <source>
        <strain evidence="1 2">Y3L14</strain>
    </source>
</reference>
<dbReference type="RefSeq" id="WP_136818967.1">
    <property type="nucleotide sequence ID" value="NZ_BMJX01000001.1"/>
</dbReference>
<sequence length="121" mass="14117">MHIEELHQYCLGKKGVTEELPFGPDTLVFKVMGKVFLLVGLDQVDHLSFNVKCDPEYAVELRQQYEQSVLPGYHMNKKHWNTVYVNRELDDEFLKKLIDHSYNLVVEALPKKLKAEVEKIS</sequence>
<gene>
    <name evidence="1" type="ORF">FAZ19_02220</name>
</gene>
<proteinExistence type="predicted"/>
<name>A0A4U0H8L2_9SPHI</name>
<dbReference type="Gene3D" id="3.90.1150.30">
    <property type="match status" value="1"/>
</dbReference>
<keyword evidence="1" id="KW-0238">DNA-binding</keyword>
<evidence type="ECO:0000313" key="2">
    <source>
        <dbReference type="Proteomes" id="UP000309872"/>
    </source>
</evidence>
<protein>
    <submittedName>
        <fullName evidence="1">MmcQ/YjbR family DNA-binding protein</fullName>
    </submittedName>
</protein>
<dbReference type="EMBL" id="SUKA01000001">
    <property type="protein sequence ID" value="TJY68098.1"/>
    <property type="molecule type" value="Genomic_DNA"/>
</dbReference>
<dbReference type="SUPFAM" id="SSF142906">
    <property type="entry name" value="YjbR-like"/>
    <property type="match status" value="1"/>
</dbReference>
<dbReference type="PANTHER" id="PTHR35145">
    <property type="entry name" value="CYTOPLASMIC PROTEIN-RELATED"/>
    <property type="match status" value="1"/>
</dbReference>
<dbReference type="InterPro" id="IPR058532">
    <property type="entry name" value="YjbR/MT2646/Rv2570-like"/>
</dbReference>
<dbReference type="AlphaFoldDB" id="A0A4U0H8L2"/>
<comment type="caution">
    <text evidence="1">The sequence shown here is derived from an EMBL/GenBank/DDBJ whole genome shotgun (WGS) entry which is preliminary data.</text>
</comment>
<dbReference type="PANTHER" id="PTHR35145:SF1">
    <property type="entry name" value="CYTOPLASMIC PROTEIN"/>
    <property type="match status" value="1"/>
</dbReference>
<dbReference type="Pfam" id="PF04237">
    <property type="entry name" value="YjbR"/>
    <property type="match status" value="1"/>
</dbReference>
<keyword evidence="2" id="KW-1185">Reference proteome</keyword>
<dbReference type="Proteomes" id="UP000309872">
    <property type="component" value="Unassembled WGS sequence"/>
</dbReference>
<dbReference type="OrthoDB" id="9789813at2"/>
<dbReference type="InterPro" id="IPR038056">
    <property type="entry name" value="YjbR-like_sf"/>
</dbReference>
<accession>A0A4U0H8L2</accession>